<reference evidence="6 7" key="1">
    <citation type="submission" date="2017-07" db="EMBL/GenBank/DDBJ databases">
        <title>Isolation and whole genome analysis of endospore-forming bacteria from heroin.</title>
        <authorList>
            <person name="Kalinowski J."/>
            <person name="Ahrens B."/>
            <person name="Al-Dilaimi A."/>
            <person name="Winkler A."/>
            <person name="Wibberg D."/>
            <person name="Schleenbecker U."/>
            <person name="Ruckert C."/>
            <person name="Wolfel R."/>
            <person name="Grass G."/>
        </authorList>
    </citation>
    <scope>NUCLEOTIDE SEQUENCE [LARGE SCALE GENOMIC DNA]</scope>
    <source>
        <strain evidence="6 7">7523-2</strain>
    </source>
</reference>
<feature type="chain" id="PRO_5039093078" description="ZinT domain-containing protein" evidence="4">
    <location>
        <begin position="21"/>
        <end position="338"/>
    </location>
</feature>
<gene>
    <name evidence="6" type="ORF">CHH61_00770</name>
</gene>
<protein>
    <recommendedName>
        <fullName evidence="5">ZinT domain-containing protein</fullName>
    </recommendedName>
</protein>
<dbReference type="RefSeq" id="WP_095238054.1">
    <property type="nucleotide sequence ID" value="NZ_JARRUH010000022.1"/>
</dbReference>
<evidence type="ECO:0000256" key="4">
    <source>
        <dbReference type="SAM" id="SignalP"/>
    </source>
</evidence>
<dbReference type="GO" id="GO:0008270">
    <property type="term" value="F:zinc ion binding"/>
    <property type="evidence" value="ECO:0007669"/>
    <property type="project" value="InterPro"/>
</dbReference>
<evidence type="ECO:0000256" key="1">
    <source>
        <dbReference type="ARBA" id="ARBA00022729"/>
    </source>
</evidence>
<evidence type="ECO:0000313" key="6">
    <source>
        <dbReference type="EMBL" id="PAF27936.1"/>
    </source>
</evidence>
<sequence>MKRLLIGLSSLMVLSTYLTACQGTNDEEQVNGIEEGESEVHTDEDHAAEDHSHNGTNDFEAPESIKIEGVADHYHTGDAIELTAVLDEETEYDHWHWYSRESADEEWEVVSGQETDTFTGEATIDGLEIKAVLFDHDHEANVQSAPVVVVIDDHHGHDEESRQIYQGYFEDSQVEDRELSDWEGDWQSVYPYLLSGDLDEVFEHKAEDGDKTADEYKQYYTVGYETDVDRIIIEDNIVTFFENDNEYAGEYESDGYEILTYEAGNRGVRFIFKLVDGSDGMPQYIQFSDHNIFPVDSHHFHLYWGDDREELLEEVTHWPTYYPSELDEDGIVRDMLAH</sequence>
<evidence type="ECO:0000256" key="3">
    <source>
        <dbReference type="SAM" id="MobiDB-lite"/>
    </source>
</evidence>
<dbReference type="Gene3D" id="2.40.128.20">
    <property type="match status" value="1"/>
</dbReference>
<comment type="caution">
    <text evidence="6">The sequence shown here is derived from an EMBL/GenBank/DDBJ whole genome shotgun (WGS) entry which is preliminary data.</text>
</comment>
<organism evidence="6 7">
    <name type="scientific">Shouchella clausii</name>
    <name type="common">Alkalihalobacillus clausii</name>
    <dbReference type="NCBI Taxonomy" id="79880"/>
    <lineage>
        <taxon>Bacteria</taxon>
        <taxon>Bacillati</taxon>
        <taxon>Bacillota</taxon>
        <taxon>Bacilli</taxon>
        <taxon>Bacillales</taxon>
        <taxon>Bacillaceae</taxon>
        <taxon>Shouchella</taxon>
    </lineage>
</organism>
<evidence type="ECO:0000259" key="5">
    <source>
        <dbReference type="Pfam" id="PF09223"/>
    </source>
</evidence>
<feature type="domain" description="ZinT" evidence="5">
    <location>
        <begin position="161"/>
        <end position="338"/>
    </location>
</feature>
<dbReference type="AlphaFoldDB" id="A0A268S7M7"/>
<dbReference type="SUPFAM" id="SSF50814">
    <property type="entry name" value="Lipocalins"/>
    <property type="match status" value="1"/>
</dbReference>
<feature type="signal peptide" evidence="4">
    <location>
        <begin position="1"/>
        <end position="20"/>
    </location>
</feature>
<dbReference type="EMBL" id="NPBS01000003">
    <property type="protein sequence ID" value="PAF27936.1"/>
    <property type="molecule type" value="Genomic_DNA"/>
</dbReference>
<accession>A0A268S7M7</accession>
<dbReference type="Proteomes" id="UP000216133">
    <property type="component" value="Unassembled WGS sequence"/>
</dbReference>
<name>A0A268S7M7_SHOCL</name>
<proteinExistence type="predicted"/>
<feature type="region of interest" description="Disordered" evidence="3">
    <location>
        <begin position="35"/>
        <end position="59"/>
    </location>
</feature>
<dbReference type="Pfam" id="PF09223">
    <property type="entry name" value="ZinT"/>
    <property type="match status" value="1"/>
</dbReference>
<keyword evidence="1 4" id="KW-0732">Signal</keyword>
<feature type="compositionally biased region" description="Basic and acidic residues" evidence="3">
    <location>
        <begin position="38"/>
        <end position="53"/>
    </location>
</feature>
<dbReference type="InterPro" id="IPR012674">
    <property type="entry name" value="Calycin"/>
</dbReference>
<evidence type="ECO:0000256" key="2">
    <source>
        <dbReference type="ARBA" id="ARBA00022833"/>
    </source>
</evidence>
<evidence type="ECO:0000313" key="7">
    <source>
        <dbReference type="Proteomes" id="UP000216133"/>
    </source>
</evidence>
<dbReference type="InterPro" id="IPR015304">
    <property type="entry name" value="ZinT_dom"/>
</dbReference>
<keyword evidence="2" id="KW-0862">Zinc</keyword>